<keyword evidence="10" id="KW-0472">Membrane</keyword>
<dbReference type="Pfam" id="PF12796">
    <property type="entry name" value="Ank_2"/>
    <property type="match status" value="2"/>
</dbReference>
<dbReference type="PANTHER" id="PTHR47143">
    <property type="entry name" value="TRANSIENT RECEPTOR POTENTIAL CATION CHANNEL PROTEIN PAINLESS"/>
    <property type="match status" value="1"/>
</dbReference>
<evidence type="ECO:0000256" key="8">
    <source>
        <dbReference type="PROSITE-ProRule" id="PRU00023"/>
    </source>
</evidence>
<proteinExistence type="predicted"/>
<evidence type="ECO:0000313" key="11">
    <source>
        <dbReference type="EMBL" id="CAF1110115.1"/>
    </source>
</evidence>
<dbReference type="AlphaFoldDB" id="A0A814PT35"/>
<evidence type="ECO:0000256" key="10">
    <source>
        <dbReference type="SAM" id="Phobius"/>
    </source>
</evidence>
<keyword evidence="5" id="KW-0406">Ion transport</keyword>
<feature type="transmembrane region" description="Helical" evidence="10">
    <location>
        <begin position="432"/>
        <end position="450"/>
    </location>
</feature>
<dbReference type="InterPro" id="IPR002110">
    <property type="entry name" value="Ankyrin_rpt"/>
</dbReference>
<dbReference type="PROSITE" id="PS50297">
    <property type="entry name" value="ANK_REP_REGION"/>
    <property type="match status" value="1"/>
</dbReference>
<dbReference type="InterPro" id="IPR052076">
    <property type="entry name" value="TRP_cation_channel"/>
</dbReference>
<feature type="transmembrane region" description="Helical" evidence="10">
    <location>
        <begin position="535"/>
        <end position="551"/>
    </location>
</feature>
<feature type="transmembrane region" description="Helical" evidence="10">
    <location>
        <begin position="509"/>
        <end position="528"/>
    </location>
</feature>
<dbReference type="SUPFAM" id="SSF48403">
    <property type="entry name" value="Ankyrin repeat"/>
    <property type="match status" value="1"/>
</dbReference>
<name>A0A814PT35_9BILA</name>
<dbReference type="SMART" id="SM00248">
    <property type="entry name" value="ANK"/>
    <property type="match status" value="5"/>
</dbReference>
<evidence type="ECO:0000256" key="7">
    <source>
        <dbReference type="ARBA" id="ARBA00023303"/>
    </source>
</evidence>
<evidence type="ECO:0000256" key="5">
    <source>
        <dbReference type="ARBA" id="ARBA00023065"/>
    </source>
</evidence>
<comment type="caution">
    <text evidence="11">The sequence shown here is derived from an EMBL/GenBank/DDBJ whole genome shotgun (WGS) entry which is preliminary data.</text>
</comment>
<dbReference type="GO" id="GO:1902495">
    <property type="term" value="C:transmembrane transporter complex"/>
    <property type="evidence" value="ECO:0007669"/>
    <property type="project" value="TreeGrafter"/>
</dbReference>
<keyword evidence="2" id="KW-0716">Sensory transduction</keyword>
<feature type="compositionally biased region" description="Basic and acidic residues" evidence="9">
    <location>
        <begin position="806"/>
        <end position="822"/>
    </location>
</feature>
<dbReference type="PROSITE" id="PS50088">
    <property type="entry name" value="ANK_REPEAT"/>
    <property type="match status" value="1"/>
</dbReference>
<keyword evidence="3" id="KW-0677">Repeat</keyword>
<evidence type="ECO:0000256" key="9">
    <source>
        <dbReference type="SAM" id="MobiDB-lite"/>
    </source>
</evidence>
<evidence type="ECO:0000313" key="12">
    <source>
        <dbReference type="Proteomes" id="UP000663860"/>
    </source>
</evidence>
<dbReference type="PANTHER" id="PTHR47143:SF1">
    <property type="entry name" value="ION_TRANS DOMAIN-CONTAINING PROTEIN"/>
    <property type="match status" value="1"/>
</dbReference>
<gene>
    <name evidence="11" type="ORF">IZO911_LOCUS23537</name>
</gene>
<keyword evidence="4 8" id="KW-0040">ANK repeat</keyword>
<accession>A0A814PT35</accession>
<dbReference type="GO" id="GO:0034220">
    <property type="term" value="P:monoatomic ion transmembrane transport"/>
    <property type="evidence" value="ECO:0007669"/>
    <property type="project" value="UniProtKB-KW"/>
</dbReference>
<keyword evidence="1" id="KW-0813">Transport</keyword>
<feature type="transmembrane region" description="Helical" evidence="10">
    <location>
        <begin position="600"/>
        <end position="620"/>
    </location>
</feature>
<keyword evidence="7" id="KW-0407">Ion channel</keyword>
<dbReference type="EMBL" id="CAJNOE010000273">
    <property type="protein sequence ID" value="CAF1110115.1"/>
    <property type="molecule type" value="Genomic_DNA"/>
</dbReference>
<evidence type="ECO:0000256" key="1">
    <source>
        <dbReference type="ARBA" id="ARBA00022448"/>
    </source>
</evidence>
<dbReference type="InterPro" id="IPR036770">
    <property type="entry name" value="Ankyrin_rpt-contain_sf"/>
</dbReference>
<dbReference type="Proteomes" id="UP000663860">
    <property type="component" value="Unassembled WGS sequence"/>
</dbReference>
<evidence type="ECO:0000256" key="4">
    <source>
        <dbReference type="ARBA" id="ARBA00023043"/>
    </source>
</evidence>
<reference evidence="11" key="1">
    <citation type="submission" date="2021-02" db="EMBL/GenBank/DDBJ databases">
        <authorList>
            <person name="Nowell W R."/>
        </authorList>
    </citation>
    <scope>NUCLEOTIDE SEQUENCE</scope>
</reference>
<feature type="region of interest" description="Disordered" evidence="9">
    <location>
        <begin position="802"/>
        <end position="822"/>
    </location>
</feature>
<feature type="transmembrane region" description="Helical" evidence="10">
    <location>
        <begin position="662"/>
        <end position="687"/>
    </location>
</feature>
<evidence type="ECO:0000256" key="3">
    <source>
        <dbReference type="ARBA" id="ARBA00022737"/>
    </source>
</evidence>
<feature type="repeat" description="ANK" evidence="8">
    <location>
        <begin position="195"/>
        <end position="227"/>
    </location>
</feature>
<dbReference type="Gene3D" id="1.25.40.20">
    <property type="entry name" value="Ankyrin repeat-containing domain"/>
    <property type="match status" value="2"/>
</dbReference>
<keyword evidence="6" id="KW-0325">Glycoprotein</keyword>
<organism evidence="11 12">
    <name type="scientific">Adineta steineri</name>
    <dbReference type="NCBI Taxonomy" id="433720"/>
    <lineage>
        <taxon>Eukaryota</taxon>
        <taxon>Metazoa</taxon>
        <taxon>Spiralia</taxon>
        <taxon>Gnathifera</taxon>
        <taxon>Rotifera</taxon>
        <taxon>Eurotatoria</taxon>
        <taxon>Bdelloidea</taxon>
        <taxon>Adinetida</taxon>
        <taxon>Adinetidae</taxon>
        <taxon>Adineta</taxon>
    </lineage>
</organism>
<evidence type="ECO:0000256" key="2">
    <source>
        <dbReference type="ARBA" id="ARBA00022606"/>
    </source>
</evidence>
<dbReference type="GO" id="GO:0022857">
    <property type="term" value="F:transmembrane transporter activity"/>
    <property type="evidence" value="ECO:0007669"/>
    <property type="project" value="TreeGrafter"/>
</dbReference>
<keyword evidence="10" id="KW-1133">Transmembrane helix</keyword>
<dbReference type="Pfam" id="PF00023">
    <property type="entry name" value="Ank"/>
    <property type="match status" value="1"/>
</dbReference>
<protein>
    <submittedName>
        <fullName evidence="11">Uncharacterized protein</fullName>
    </submittedName>
</protein>
<evidence type="ECO:0000256" key="6">
    <source>
        <dbReference type="ARBA" id="ARBA00023180"/>
    </source>
</evidence>
<keyword evidence="10" id="KW-0812">Transmembrane</keyword>
<feature type="transmembrane region" description="Helical" evidence="10">
    <location>
        <begin position="571"/>
        <end position="588"/>
    </location>
</feature>
<sequence>MYDSQRKNTYKYLLHLAAKFNNNRKVLIGADDSKINDEFDKVSHKISTKYCKDAWDYISAEGYTPVHIGAHYGNNAFIQYVIKTVKNWEGYVCQPTQNSRKMNVLHICVEQSGPAPSPSENVNNWIKYDCHPMHSSRKMNVLHICVEQSGLASSPSENENEKEKSTNSKYLEICHTILSLDSEYVKKLLQAVDNDKNTPLHLAARMKNEDIFKRLLECGGNLNCSNLKDEKEDYIYGVTVPRNWLEQTPLFECAKYNRTSFMEKLLLPREANSSKWKQILDQLKDENQNTCLHIACTNGNMDTVKYLITEHQMSVNVYGSNRQTPLYGACEGGFLNVVQYLLDYTDADPTIRTAKGYNCLDIAIARHHPEIVKRLLKYQEWRTLMESVQYEGSDVPITPMRRLIISMPDIAYELIDKHFTTVIGDVDQPKHLINYIMFMTLYTVVVLQAIHPQYYYNLYNSFENTSNQSINWDYGFNSDLCRQVGIYLIQSGNTQARKTTTQKRYIQTLYVLLTIFLIKNALLILASFPRFIRKTAYYIEGLALILVYLYIRDDSSWQTLLSFRCPIQWELVSTLLLNYYNSVLSGNLEKIITVFRIYQYRATPLLMVLFCGFGLTYYMLLQYETVFGTPFEAIFRTALSLFDLGYENRLYTPPTNVMYYPVIYFVFILTEIILTILITNMLIGLAVGEIPTLKTQATLQRNKMLYELFFDYEIFHLQLKKIPLLFLYLLQCRACRRRPDSGIQSHRTKPSPWLCEVHVTDEIDDDQSPNAKCFVTKYFKKLQNFIKEDDIQSLIVTERKYKKYHRDTDKKKGQKDGTDDDT</sequence>